<dbReference type="AlphaFoldDB" id="A0A317XGJ1"/>
<keyword evidence="4" id="KW-0378">Hydrolase</keyword>
<accession>A0A317XGJ1</accession>
<dbReference type="OrthoDB" id="10260614at2759"/>
<feature type="transmembrane region" description="Helical" evidence="8">
    <location>
        <begin position="309"/>
        <end position="329"/>
    </location>
</feature>
<keyword evidence="11" id="KW-1185">Reference proteome</keyword>
<sequence>MSVFRLPGRRPTGGTISSTLLARPRCVQSPIARTIATSPSLPSRLLPARPSNHRSRSRPAGPINSHFPPGSDASYLDPQSQARLDAFRAHVNPPPPPPQPPQQPGQDHDQELRSDVDWKTQRVAPPSSARAIAFLLGFTALSFGGAAYYSLKDTEHVAAELRSSRDVFANITSFFSSKTTGDDVHGADIWGTGVTERRLLIAKKHEIAERLGRRMEWIVGWCDQLGLPSGLTQAVGRSYVMVADAYLELPTSKQVLVPIIAFNTLVFAAWTLSPFRSRMHSFLVRNFMHRPSSGRNYTMLTSTFSHQGGLHFLFNNFALWSIGGSALIYASHINYGQPLVPEASRTPHFLSFFATAGVFAATVSHIATSIRFRRVAAIRGIEHAMATVGRQRSLGASGAVYAALVMSACAFPDARVSLIFLPFVSMPIGYGVGGLVLVDMAGVVLRWGLFDHWAHLGGALFGYLYFYHGPQFWEAVKKHLIHRFRIGIQYAA</sequence>
<dbReference type="GO" id="GO:0004252">
    <property type="term" value="F:serine-type endopeptidase activity"/>
    <property type="evidence" value="ECO:0007669"/>
    <property type="project" value="InterPro"/>
</dbReference>
<feature type="domain" description="Peptidase S54 rhomboid" evidence="9">
    <location>
        <begin position="296"/>
        <end position="467"/>
    </location>
</feature>
<keyword evidence="6 8" id="KW-0472">Membrane</keyword>
<dbReference type="GO" id="GO:0016020">
    <property type="term" value="C:membrane"/>
    <property type="evidence" value="ECO:0007669"/>
    <property type="project" value="UniProtKB-SubCell"/>
</dbReference>
<dbReference type="PANTHER" id="PTHR43731:SF14">
    <property type="entry name" value="PRESENILIN-ASSOCIATED RHOMBOID-LIKE PROTEIN, MITOCHONDRIAL"/>
    <property type="match status" value="1"/>
</dbReference>
<organism evidence="10 11">
    <name type="scientific">Testicularia cyperi</name>
    <dbReference type="NCBI Taxonomy" id="1882483"/>
    <lineage>
        <taxon>Eukaryota</taxon>
        <taxon>Fungi</taxon>
        <taxon>Dikarya</taxon>
        <taxon>Basidiomycota</taxon>
        <taxon>Ustilaginomycotina</taxon>
        <taxon>Ustilaginomycetes</taxon>
        <taxon>Ustilaginales</taxon>
        <taxon>Anthracoideaceae</taxon>
        <taxon>Testicularia</taxon>
    </lineage>
</organism>
<dbReference type="InterPro" id="IPR050925">
    <property type="entry name" value="Rhomboid_protease_S54"/>
</dbReference>
<feature type="region of interest" description="Disordered" evidence="7">
    <location>
        <begin position="1"/>
        <end position="21"/>
    </location>
</feature>
<dbReference type="InterPro" id="IPR035952">
    <property type="entry name" value="Rhomboid-like_sf"/>
</dbReference>
<feature type="transmembrane region" description="Helical" evidence="8">
    <location>
        <begin position="450"/>
        <end position="468"/>
    </location>
</feature>
<feature type="compositionally biased region" description="Low complexity" evidence="7">
    <location>
        <begin position="38"/>
        <end position="50"/>
    </location>
</feature>
<keyword evidence="3 8" id="KW-0812">Transmembrane</keyword>
<dbReference type="PANTHER" id="PTHR43731">
    <property type="entry name" value="RHOMBOID PROTEASE"/>
    <property type="match status" value="1"/>
</dbReference>
<keyword evidence="5 8" id="KW-1133">Transmembrane helix</keyword>
<reference evidence="10 11" key="1">
    <citation type="journal article" date="2018" name="Mol. Biol. Evol.">
        <title>Broad Genomic Sampling Reveals a Smut Pathogenic Ancestry of the Fungal Clade Ustilaginomycotina.</title>
        <authorList>
            <person name="Kijpornyongpan T."/>
            <person name="Mondo S.J."/>
            <person name="Barry K."/>
            <person name="Sandor L."/>
            <person name="Lee J."/>
            <person name="Lipzen A."/>
            <person name="Pangilinan J."/>
            <person name="LaButti K."/>
            <person name="Hainaut M."/>
            <person name="Henrissat B."/>
            <person name="Grigoriev I.V."/>
            <person name="Spatafora J.W."/>
            <person name="Aime M.C."/>
        </authorList>
    </citation>
    <scope>NUCLEOTIDE SEQUENCE [LARGE SCALE GENOMIC DNA]</scope>
    <source>
        <strain evidence="10 11">MCA 3645</strain>
    </source>
</reference>
<dbReference type="Proteomes" id="UP000246740">
    <property type="component" value="Unassembled WGS sequence"/>
</dbReference>
<evidence type="ECO:0000313" key="10">
    <source>
        <dbReference type="EMBL" id="PWY96992.1"/>
    </source>
</evidence>
<evidence type="ECO:0000313" key="11">
    <source>
        <dbReference type="Proteomes" id="UP000246740"/>
    </source>
</evidence>
<evidence type="ECO:0000256" key="7">
    <source>
        <dbReference type="SAM" id="MobiDB-lite"/>
    </source>
</evidence>
<proteinExistence type="inferred from homology"/>
<dbReference type="InParanoid" id="A0A317XGJ1"/>
<evidence type="ECO:0000256" key="8">
    <source>
        <dbReference type="SAM" id="Phobius"/>
    </source>
</evidence>
<evidence type="ECO:0000256" key="3">
    <source>
        <dbReference type="ARBA" id="ARBA00022692"/>
    </source>
</evidence>
<feature type="region of interest" description="Disordered" evidence="7">
    <location>
        <begin position="33"/>
        <end position="113"/>
    </location>
</feature>
<feature type="compositionally biased region" description="Pro residues" evidence="7">
    <location>
        <begin position="92"/>
        <end position="103"/>
    </location>
</feature>
<comment type="subcellular location">
    <subcellularLocation>
        <location evidence="1">Membrane</location>
        <topology evidence="1">Multi-pass membrane protein</topology>
    </subcellularLocation>
</comment>
<comment type="similarity">
    <text evidence="2">Belongs to the peptidase S54 family.</text>
</comment>
<feature type="transmembrane region" description="Helical" evidence="8">
    <location>
        <begin position="419"/>
        <end position="438"/>
    </location>
</feature>
<dbReference type="SUPFAM" id="SSF144091">
    <property type="entry name" value="Rhomboid-like"/>
    <property type="match status" value="1"/>
</dbReference>
<feature type="transmembrane region" description="Helical" evidence="8">
    <location>
        <begin position="131"/>
        <end position="151"/>
    </location>
</feature>
<dbReference type="InterPro" id="IPR022764">
    <property type="entry name" value="Peptidase_S54_rhomboid_dom"/>
</dbReference>
<evidence type="ECO:0000256" key="5">
    <source>
        <dbReference type="ARBA" id="ARBA00022989"/>
    </source>
</evidence>
<protein>
    <recommendedName>
        <fullName evidence="9">Peptidase S54 rhomboid domain-containing protein</fullName>
    </recommendedName>
</protein>
<evidence type="ECO:0000256" key="6">
    <source>
        <dbReference type="ARBA" id="ARBA00023136"/>
    </source>
</evidence>
<dbReference type="GO" id="GO:0006465">
    <property type="term" value="P:signal peptide processing"/>
    <property type="evidence" value="ECO:0007669"/>
    <property type="project" value="TreeGrafter"/>
</dbReference>
<feature type="transmembrane region" description="Helical" evidence="8">
    <location>
        <begin position="349"/>
        <end position="372"/>
    </location>
</feature>
<evidence type="ECO:0000256" key="2">
    <source>
        <dbReference type="ARBA" id="ARBA00009045"/>
    </source>
</evidence>
<feature type="transmembrane region" description="Helical" evidence="8">
    <location>
        <begin position="255"/>
        <end position="275"/>
    </location>
</feature>
<dbReference type="Gene3D" id="1.20.1540.10">
    <property type="entry name" value="Rhomboid-like"/>
    <property type="match status" value="1"/>
</dbReference>
<evidence type="ECO:0000256" key="1">
    <source>
        <dbReference type="ARBA" id="ARBA00004141"/>
    </source>
</evidence>
<evidence type="ECO:0000256" key="4">
    <source>
        <dbReference type="ARBA" id="ARBA00022801"/>
    </source>
</evidence>
<dbReference type="EMBL" id="KZ819229">
    <property type="protein sequence ID" value="PWY96992.1"/>
    <property type="molecule type" value="Genomic_DNA"/>
</dbReference>
<dbReference type="STRING" id="1882483.A0A317XGJ1"/>
<name>A0A317XGJ1_9BASI</name>
<gene>
    <name evidence="10" type="ORF">BCV70DRAFT_203259</name>
</gene>
<dbReference type="Pfam" id="PF01694">
    <property type="entry name" value="Rhomboid"/>
    <property type="match status" value="1"/>
</dbReference>
<evidence type="ECO:0000259" key="9">
    <source>
        <dbReference type="Pfam" id="PF01694"/>
    </source>
</evidence>